<dbReference type="Pfam" id="PF09152">
    <property type="entry name" value="DUF1937"/>
    <property type="match status" value="1"/>
</dbReference>
<feature type="domain" description="DUF1937" evidence="1">
    <location>
        <begin position="6"/>
        <end position="106"/>
    </location>
</feature>
<dbReference type="Proteomes" id="UP000217838">
    <property type="component" value="Unassembled WGS sequence"/>
</dbReference>
<reference evidence="3" key="1">
    <citation type="submission" date="2017-08" db="EMBL/GenBank/DDBJ databases">
        <title>A dynamic microbial community with high functional redundancy inhabits the cold, oxic subseafloor aquifer.</title>
        <authorList>
            <person name="Tully B.J."/>
            <person name="Wheat C.G."/>
            <person name="Glazer B.T."/>
            <person name="Huber J.A."/>
        </authorList>
    </citation>
    <scope>NUCLEOTIDE SEQUENCE [LARGE SCALE GENOMIC DNA]</scope>
</reference>
<gene>
    <name evidence="2" type="ORF">COB11_00765</name>
</gene>
<dbReference type="AlphaFoldDB" id="A0A2A4YMA5"/>
<protein>
    <recommendedName>
        <fullName evidence="1">DUF1937 domain-containing protein</fullName>
    </recommendedName>
</protein>
<name>A0A2A4YMA5_UNCAE</name>
<evidence type="ECO:0000313" key="2">
    <source>
        <dbReference type="EMBL" id="PCI95963.1"/>
    </source>
</evidence>
<organism evidence="2 3">
    <name type="scientific">Aerophobetes bacterium</name>
    <dbReference type="NCBI Taxonomy" id="2030807"/>
    <lineage>
        <taxon>Bacteria</taxon>
        <taxon>Candidatus Aerophobota</taxon>
    </lineage>
</organism>
<sequence>MISVSYLACPHQHKDKDIKRKRLDAVTHVAALLHGKEDYVYSPLTHNLPMSCYGLEQSFDLWKAFDLEMVERCDRLYVLTLPGWDASEGVQAEIAHAKKLNKPIKMLEYDLESKQLLERSYMV</sequence>
<dbReference type="Gene3D" id="3.40.50.10400">
    <property type="entry name" value="Hypothetical protein PA1492"/>
    <property type="match status" value="1"/>
</dbReference>
<dbReference type="EMBL" id="NVUU01000005">
    <property type="protein sequence ID" value="PCI95963.1"/>
    <property type="molecule type" value="Genomic_DNA"/>
</dbReference>
<proteinExistence type="predicted"/>
<comment type="caution">
    <text evidence="2">The sequence shown here is derived from an EMBL/GenBank/DDBJ whole genome shotgun (WGS) entry which is preliminary data.</text>
</comment>
<dbReference type="InterPro" id="IPR015235">
    <property type="entry name" value="DUF1937"/>
</dbReference>
<evidence type="ECO:0000313" key="3">
    <source>
        <dbReference type="Proteomes" id="UP000217838"/>
    </source>
</evidence>
<dbReference type="SUPFAM" id="SSF52309">
    <property type="entry name" value="N-(deoxy)ribosyltransferase-like"/>
    <property type="match status" value="1"/>
</dbReference>
<accession>A0A2A4YMA5</accession>
<evidence type="ECO:0000259" key="1">
    <source>
        <dbReference type="Pfam" id="PF09152"/>
    </source>
</evidence>